<comment type="similarity">
    <text evidence="2 6">Belongs to the class-I pyridoxal-phosphate-dependent aminotransferase family.</text>
</comment>
<evidence type="ECO:0000256" key="1">
    <source>
        <dbReference type="ARBA" id="ARBA00001933"/>
    </source>
</evidence>
<evidence type="ECO:0000256" key="6">
    <source>
        <dbReference type="RuleBase" id="RU000481"/>
    </source>
</evidence>
<evidence type="ECO:0000259" key="7">
    <source>
        <dbReference type="Pfam" id="PF00155"/>
    </source>
</evidence>
<dbReference type="PROSITE" id="PS00105">
    <property type="entry name" value="AA_TRANSFER_CLASS_1"/>
    <property type="match status" value="1"/>
</dbReference>
<comment type="cofactor">
    <cofactor evidence="1 6">
        <name>pyridoxal 5'-phosphate</name>
        <dbReference type="ChEBI" id="CHEBI:597326"/>
    </cofactor>
</comment>
<dbReference type="Proteomes" id="UP001549146">
    <property type="component" value="Unassembled WGS sequence"/>
</dbReference>
<evidence type="ECO:0000256" key="5">
    <source>
        <dbReference type="ARBA" id="ARBA00022898"/>
    </source>
</evidence>
<dbReference type="EMBL" id="JBEPMO010000004">
    <property type="protein sequence ID" value="MET3731351.1"/>
    <property type="molecule type" value="Genomic_DNA"/>
</dbReference>
<reference evidence="8 9" key="1">
    <citation type="submission" date="2024-06" db="EMBL/GenBank/DDBJ databases">
        <title>Genomic Encyclopedia of Type Strains, Phase IV (KMG-IV): sequencing the most valuable type-strain genomes for metagenomic binning, comparative biology and taxonomic classification.</title>
        <authorList>
            <person name="Goeker M."/>
        </authorList>
    </citation>
    <scope>NUCLEOTIDE SEQUENCE [LARGE SCALE GENOMIC DNA]</scope>
    <source>
        <strain evidence="8 9">DSM 29388</strain>
    </source>
</reference>
<keyword evidence="9" id="KW-1185">Reference proteome</keyword>
<dbReference type="InterPro" id="IPR004838">
    <property type="entry name" value="NHTrfase_class1_PyrdxlP-BS"/>
</dbReference>
<dbReference type="Gene3D" id="3.90.1150.10">
    <property type="entry name" value="Aspartate Aminotransferase, domain 1"/>
    <property type="match status" value="1"/>
</dbReference>
<dbReference type="InterPro" id="IPR015424">
    <property type="entry name" value="PyrdxlP-dep_Trfase"/>
</dbReference>
<dbReference type="RefSeq" id="WP_354507530.1">
    <property type="nucleotide sequence ID" value="NZ_JBEPMO010000004.1"/>
</dbReference>
<sequence>MQLSNRLENLQPPATIAMTQKAREYKAQGKDVISLSIGEPDFDTPDFIKEAAKKAIDENYSHYPPVAGFPELKEAIIRKFKRDNNFEYKPSQIVVSTGAKQSIYNTFQCILSDGDEVIIPTPYWVTYADIVEISGGKPVFVQTTVESKFKASVEMLEKAISPKTKALIFSSPNNPSGCVYSKEELHEIAKFAQKHDLIIVSDEIYEHIVYGEKMTSIASFPEAYDRTVTINGLSKAFAMTGWRIGYIGAPEKIAKACDTLQSQVTSGANSIAQRAAITALDADLSEIQYMIDAFEKRRSLMMKWVEEIEVFKMPEPEGAFYIFPDVSATFGKTYKGKLVQNADDLSMLILDEAYVSTVSGSAFGMDNCLRISYAASEEQLNEAMRRIKELLA</sequence>
<dbReference type="EC" id="2.6.1.-" evidence="6"/>
<evidence type="ECO:0000313" key="9">
    <source>
        <dbReference type="Proteomes" id="UP001549146"/>
    </source>
</evidence>
<evidence type="ECO:0000256" key="4">
    <source>
        <dbReference type="ARBA" id="ARBA00022679"/>
    </source>
</evidence>
<dbReference type="CDD" id="cd00609">
    <property type="entry name" value="AAT_like"/>
    <property type="match status" value="1"/>
</dbReference>
<evidence type="ECO:0000256" key="3">
    <source>
        <dbReference type="ARBA" id="ARBA00022576"/>
    </source>
</evidence>
<dbReference type="InterPro" id="IPR050596">
    <property type="entry name" value="AspAT/PAT-like"/>
</dbReference>
<gene>
    <name evidence="8" type="ORF">ABID46_000920</name>
</gene>
<dbReference type="PANTHER" id="PTHR46383">
    <property type="entry name" value="ASPARTATE AMINOTRANSFERASE"/>
    <property type="match status" value="1"/>
</dbReference>
<keyword evidence="5" id="KW-0663">Pyridoxal phosphate</keyword>
<dbReference type="Gene3D" id="3.40.640.10">
    <property type="entry name" value="Type I PLP-dependent aspartate aminotransferase-like (Major domain)"/>
    <property type="match status" value="1"/>
</dbReference>
<keyword evidence="3 6" id="KW-0032">Aminotransferase</keyword>
<dbReference type="Pfam" id="PF00155">
    <property type="entry name" value="Aminotran_1_2"/>
    <property type="match status" value="1"/>
</dbReference>
<dbReference type="GO" id="GO:0004069">
    <property type="term" value="F:L-aspartate:2-oxoglutarate aminotransferase activity"/>
    <property type="evidence" value="ECO:0007669"/>
    <property type="project" value="UniProtKB-EC"/>
</dbReference>
<feature type="domain" description="Aminotransferase class I/classII large" evidence="7">
    <location>
        <begin position="30"/>
        <end position="387"/>
    </location>
</feature>
<keyword evidence="4 6" id="KW-0808">Transferase</keyword>
<dbReference type="SUPFAM" id="SSF53383">
    <property type="entry name" value="PLP-dependent transferases"/>
    <property type="match status" value="1"/>
</dbReference>
<dbReference type="InterPro" id="IPR015422">
    <property type="entry name" value="PyrdxlP-dep_Trfase_small"/>
</dbReference>
<dbReference type="InterPro" id="IPR015421">
    <property type="entry name" value="PyrdxlP-dep_Trfase_major"/>
</dbReference>
<accession>A0ABV2LRZ7</accession>
<evidence type="ECO:0000313" key="8">
    <source>
        <dbReference type="EMBL" id="MET3731351.1"/>
    </source>
</evidence>
<dbReference type="InterPro" id="IPR004839">
    <property type="entry name" value="Aminotransferase_I/II_large"/>
</dbReference>
<proteinExistence type="inferred from homology"/>
<evidence type="ECO:0000256" key="2">
    <source>
        <dbReference type="ARBA" id="ARBA00007441"/>
    </source>
</evidence>
<organism evidence="8 9">
    <name type="scientific">Moheibacter stercoris</name>
    <dbReference type="NCBI Taxonomy" id="1628251"/>
    <lineage>
        <taxon>Bacteria</taxon>
        <taxon>Pseudomonadati</taxon>
        <taxon>Bacteroidota</taxon>
        <taxon>Flavobacteriia</taxon>
        <taxon>Flavobacteriales</taxon>
        <taxon>Weeksellaceae</taxon>
        <taxon>Moheibacter</taxon>
    </lineage>
</organism>
<name>A0ABV2LRZ7_9FLAO</name>
<protein>
    <recommendedName>
        <fullName evidence="6">Aminotransferase</fullName>
        <ecNumber evidence="6">2.6.1.-</ecNumber>
    </recommendedName>
</protein>
<comment type="caution">
    <text evidence="8">The sequence shown here is derived from an EMBL/GenBank/DDBJ whole genome shotgun (WGS) entry which is preliminary data.</text>
</comment>
<dbReference type="PANTHER" id="PTHR46383:SF1">
    <property type="entry name" value="ASPARTATE AMINOTRANSFERASE"/>
    <property type="match status" value="1"/>
</dbReference>